<comment type="similarity">
    <text evidence="2">Belongs to the TMEM144 family.</text>
</comment>
<evidence type="ECO:0000313" key="8">
    <source>
        <dbReference type="Proteomes" id="UP000494206"/>
    </source>
</evidence>
<evidence type="ECO:0000313" key="7">
    <source>
        <dbReference type="EMBL" id="CAB3408944.1"/>
    </source>
</evidence>
<dbReference type="OrthoDB" id="426527at2759"/>
<keyword evidence="5 6" id="KW-0472">Membrane</keyword>
<name>A0A8S1F4Y8_9PELO</name>
<dbReference type="InterPro" id="IPR010651">
    <property type="entry name" value="Sugar_transport"/>
</dbReference>
<evidence type="ECO:0000256" key="3">
    <source>
        <dbReference type="ARBA" id="ARBA00022692"/>
    </source>
</evidence>
<evidence type="ECO:0000256" key="6">
    <source>
        <dbReference type="SAM" id="Phobius"/>
    </source>
</evidence>
<dbReference type="PANTHER" id="PTHR16119">
    <property type="entry name" value="TRANSMEMBRANE PROTEIN 144"/>
    <property type="match status" value="1"/>
</dbReference>
<evidence type="ECO:0008006" key="9">
    <source>
        <dbReference type="Google" id="ProtNLM"/>
    </source>
</evidence>
<organism evidence="7 8">
    <name type="scientific">Caenorhabditis bovis</name>
    <dbReference type="NCBI Taxonomy" id="2654633"/>
    <lineage>
        <taxon>Eukaryota</taxon>
        <taxon>Metazoa</taxon>
        <taxon>Ecdysozoa</taxon>
        <taxon>Nematoda</taxon>
        <taxon>Chromadorea</taxon>
        <taxon>Rhabditida</taxon>
        <taxon>Rhabditina</taxon>
        <taxon>Rhabditomorpha</taxon>
        <taxon>Rhabditoidea</taxon>
        <taxon>Rhabditidae</taxon>
        <taxon>Peloderinae</taxon>
        <taxon>Caenorhabditis</taxon>
    </lineage>
</organism>
<dbReference type="InterPro" id="IPR012435">
    <property type="entry name" value="TMEM144"/>
</dbReference>
<dbReference type="GO" id="GO:0016020">
    <property type="term" value="C:membrane"/>
    <property type="evidence" value="ECO:0007669"/>
    <property type="project" value="UniProtKB-SubCell"/>
</dbReference>
<reference evidence="7 8" key="1">
    <citation type="submission" date="2020-04" db="EMBL/GenBank/DDBJ databases">
        <authorList>
            <person name="Laetsch R D."/>
            <person name="Stevens L."/>
            <person name="Kumar S."/>
            <person name="Blaxter L. M."/>
        </authorList>
    </citation>
    <scope>NUCLEOTIDE SEQUENCE [LARGE SCALE GENOMIC DNA]</scope>
</reference>
<dbReference type="SUPFAM" id="SSF103481">
    <property type="entry name" value="Multidrug resistance efflux transporter EmrE"/>
    <property type="match status" value="1"/>
</dbReference>
<dbReference type="InterPro" id="IPR037185">
    <property type="entry name" value="EmrE-like"/>
</dbReference>
<evidence type="ECO:0000256" key="1">
    <source>
        <dbReference type="ARBA" id="ARBA00004141"/>
    </source>
</evidence>
<keyword evidence="4 6" id="KW-1133">Transmembrane helix</keyword>
<feature type="transmembrane region" description="Helical" evidence="6">
    <location>
        <begin position="177"/>
        <end position="197"/>
    </location>
</feature>
<comment type="caution">
    <text evidence="7">The sequence shown here is derived from an EMBL/GenBank/DDBJ whole genome shotgun (WGS) entry which is preliminary data.</text>
</comment>
<keyword evidence="8" id="KW-1185">Reference proteome</keyword>
<feature type="transmembrane region" description="Helical" evidence="6">
    <location>
        <begin position="282"/>
        <end position="304"/>
    </location>
</feature>
<evidence type="ECO:0000256" key="4">
    <source>
        <dbReference type="ARBA" id="ARBA00022989"/>
    </source>
</evidence>
<sequence>MLVGLGACIVASFCLGTIFVPVKMCAPSDGFMVQFLMAVGGFLVSFAVNAILQFPPIAPLAMIGGALWCTANAFALMIMNRLGMALGILIWSSVSCLTGWATSRYGLFGIPQVVPNSSLLNYAGVIILIIGSLFYLFIKSTIHRHPSEIKMESKTKSELEVGTIEEPMELGHHHISLPVRLISVAGAIFSGLFYGSMCTPVTYLQNHTDEFPLASKMGLPYLFSFFCGILPTATAILVIYSLIKKNSPSIPPTLVLPALMAGVLFAFGIAGFFIGNERLSQTIAYPICSFLPGVIVSLWSVFYFKEITGKRNLYLLLTAYGCTLLGVLLVTISKDI</sequence>
<comment type="subcellular location">
    <subcellularLocation>
        <location evidence="1">Membrane</location>
        <topology evidence="1">Multi-pass membrane protein</topology>
    </subcellularLocation>
</comment>
<feature type="transmembrane region" description="Helical" evidence="6">
    <location>
        <begin position="119"/>
        <end position="138"/>
    </location>
</feature>
<feature type="transmembrane region" description="Helical" evidence="6">
    <location>
        <begin position="85"/>
        <end position="107"/>
    </location>
</feature>
<protein>
    <recommendedName>
        <fullName evidence="9">Transmembrane protein 144</fullName>
    </recommendedName>
</protein>
<proteinExistence type="inferred from homology"/>
<dbReference type="AlphaFoldDB" id="A0A8S1F4Y8"/>
<dbReference type="PANTHER" id="PTHR16119:SF16">
    <property type="entry name" value="TRANSMEMBRANE PROTEIN 144 HOMOLOG"/>
    <property type="match status" value="1"/>
</dbReference>
<evidence type="ECO:0000256" key="2">
    <source>
        <dbReference type="ARBA" id="ARBA00005731"/>
    </source>
</evidence>
<feature type="transmembrane region" description="Helical" evidence="6">
    <location>
        <begin position="217"/>
        <end position="242"/>
    </location>
</feature>
<dbReference type="EMBL" id="CADEPM010000007">
    <property type="protein sequence ID" value="CAB3408944.1"/>
    <property type="molecule type" value="Genomic_DNA"/>
</dbReference>
<evidence type="ECO:0000256" key="5">
    <source>
        <dbReference type="ARBA" id="ARBA00023136"/>
    </source>
</evidence>
<feature type="transmembrane region" description="Helical" evidence="6">
    <location>
        <begin position="254"/>
        <end position="276"/>
    </location>
</feature>
<feature type="transmembrane region" description="Helical" evidence="6">
    <location>
        <begin position="31"/>
        <end position="51"/>
    </location>
</feature>
<feature type="transmembrane region" description="Helical" evidence="6">
    <location>
        <begin position="313"/>
        <end position="332"/>
    </location>
</feature>
<dbReference type="GO" id="GO:0015144">
    <property type="term" value="F:carbohydrate transmembrane transporter activity"/>
    <property type="evidence" value="ECO:0007669"/>
    <property type="project" value="InterPro"/>
</dbReference>
<accession>A0A8S1F4Y8</accession>
<feature type="transmembrane region" description="Helical" evidence="6">
    <location>
        <begin position="6"/>
        <end position="24"/>
    </location>
</feature>
<keyword evidence="3 6" id="KW-0812">Transmembrane</keyword>
<gene>
    <name evidence="7" type="ORF">CBOVIS_LOCUS10661</name>
</gene>
<dbReference type="Pfam" id="PF07857">
    <property type="entry name" value="TMEM144"/>
    <property type="match status" value="1"/>
</dbReference>
<dbReference type="Proteomes" id="UP000494206">
    <property type="component" value="Unassembled WGS sequence"/>
</dbReference>